<dbReference type="RefSeq" id="WP_261973089.1">
    <property type="nucleotide sequence ID" value="NZ_CP103460.1"/>
</dbReference>
<name>A0AAJ1QWS1_9FLAO</name>
<evidence type="ECO:0000313" key="2">
    <source>
        <dbReference type="Proteomes" id="UP001228636"/>
    </source>
</evidence>
<sequence length="142" mass="16422">MKKIVLLLTVFLVCLATYSILNYTNRAGFQEDESHVSQSLDGSLVLYMESANVDDHAYCKIFLFDTKVYPNLKEKGTFPSKLQKNNPKASFYIPLKFYARITNFKWNEKNNTVSIHQPAVNDVKALNYEIDLNNFSFYEKGE</sequence>
<proteinExistence type="predicted"/>
<dbReference type="Proteomes" id="UP001228636">
    <property type="component" value="Unassembled WGS sequence"/>
</dbReference>
<accession>A0AAJ1QWS1</accession>
<comment type="caution">
    <text evidence="1">The sequence shown here is derived from an EMBL/GenBank/DDBJ whole genome shotgun (WGS) entry which is preliminary data.</text>
</comment>
<dbReference type="EMBL" id="JAUFQH010000006">
    <property type="protein sequence ID" value="MDN3619611.1"/>
    <property type="molecule type" value="Genomic_DNA"/>
</dbReference>
<evidence type="ECO:0000313" key="1">
    <source>
        <dbReference type="EMBL" id="MDN3619611.1"/>
    </source>
</evidence>
<protein>
    <submittedName>
        <fullName evidence="1">Uncharacterized protein</fullName>
    </submittedName>
</protein>
<reference evidence="1 2" key="1">
    <citation type="journal article" date="2014" name="Int. J. Syst. Evol. Microbiol.">
        <title>Complete genome sequence of Corynebacterium casei LMG S-19264T (=DSM 44701T), isolated from a smear-ripened cheese.</title>
        <authorList>
            <consortium name="US DOE Joint Genome Institute (JGI-PGF)"/>
            <person name="Walter F."/>
            <person name="Albersmeier A."/>
            <person name="Kalinowski J."/>
            <person name="Ruckert C."/>
        </authorList>
    </citation>
    <scope>NUCLEOTIDE SEQUENCE [LARGE SCALE GENOMIC DNA]</scope>
    <source>
        <strain evidence="1 2">CECT 8670</strain>
    </source>
</reference>
<gene>
    <name evidence="1" type="ORF">QWY81_09115</name>
</gene>
<organism evidence="1 2">
    <name type="scientific">Polaribacter sejongensis</name>
    <dbReference type="NCBI Taxonomy" id="985043"/>
    <lineage>
        <taxon>Bacteria</taxon>
        <taxon>Pseudomonadati</taxon>
        <taxon>Bacteroidota</taxon>
        <taxon>Flavobacteriia</taxon>
        <taxon>Flavobacteriales</taxon>
        <taxon>Flavobacteriaceae</taxon>
    </lineage>
</organism>
<dbReference type="AlphaFoldDB" id="A0AAJ1QWS1"/>